<feature type="domain" description="Histidine kinase" evidence="8">
    <location>
        <begin position="378"/>
        <end position="602"/>
    </location>
</feature>
<evidence type="ECO:0000259" key="8">
    <source>
        <dbReference type="PROSITE" id="PS50109"/>
    </source>
</evidence>
<evidence type="ECO:0000313" key="10">
    <source>
        <dbReference type="EMBL" id="SUQ24235.1"/>
    </source>
</evidence>
<dbReference type="Gene3D" id="3.40.190.10">
    <property type="entry name" value="Periplasmic binding protein-like II"/>
    <property type="match status" value="2"/>
</dbReference>
<keyword evidence="7" id="KW-1133">Transmembrane helix</keyword>
<evidence type="ECO:0000259" key="9">
    <source>
        <dbReference type="PROSITE" id="PS50110"/>
    </source>
</evidence>
<dbReference type="InterPro" id="IPR003661">
    <property type="entry name" value="HisK_dim/P_dom"/>
</dbReference>
<comment type="catalytic activity">
    <reaction evidence="1">
        <text>ATP + protein L-histidine = ADP + protein N-phospho-L-histidine.</text>
        <dbReference type="EC" id="2.7.13.3"/>
    </reaction>
</comment>
<dbReference type="InterPro" id="IPR036097">
    <property type="entry name" value="HisK_dim/P_sf"/>
</dbReference>
<dbReference type="Proteomes" id="UP000255423">
    <property type="component" value="Unassembled WGS sequence"/>
</dbReference>
<accession>A0A380S534</accession>
<gene>
    <name evidence="10" type="ORF">SAMN05661053_1630</name>
</gene>
<evidence type="ECO:0000256" key="6">
    <source>
        <dbReference type="PROSITE-ProRule" id="PRU00169"/>
    </source>
</evidence>
<keyword evidence="5 10" id="KW-0418">Kinase</keyword>
<evidence type="ECO:0000256" key="2">
    <source>
        <dbReference type="ARBA" id="ARBA00012438"/>
    </source>
</evidence>
<dbReference type="PANTHER" id="PTHR43047">
    <property type="entry name" value="TWO-COMPONENT HISTIDINE PROTEIN KINASE"/>
    <property type="match status" value="1"/>
</dbReference>
<keyword evidence="3 6" id="KW-0597">Phosphoprotein</keyword>
<dbReference type="InterPro" id="IPR003594">
    <property type="entry name" value="HATPase_dom"/>
</dbReference>
<dbReference type="Pfam" id="PF00072">
    <property type="entry name" value="Response_reg"/>
    <property type="match status" value="1"/>
</dbReference>
<dbReference type="SUPFAM" id="SSF52172">
    <property type="entry name" value="CheY-like"/>
    <property type="match status" value="1"/>
</dbReference>
<dbReference type="AlphaFoldDB" id="A0A380S534"/>
<keyword evidence="4" id="KW-0808">Transferase</keyword>
<evidence type="ECO:0000256" key="7">
    <source>
        <dbReference type="SAM" id="Phobius"/>
    </source>
</evidence>
<dbReference type="Gene3D" id="3.40.50.2300">
    <property type="match status" value="1"/>
</dbReference>
<dbReference type="InterPro" id="IPR001789">
    <property type="entry name" value="Sig_transdc_resp-reg_receiver"/>
</dbReference>
<dbReference type="InterPro" id="IPR004358">
    <property type="entry name" value="Sig_transdc_His_kin-like_C"/>
</dbReference>
<evidence type="ECO:0000256" key="1">
    <source>
        <dbReference type="ARBA" id="ARBA00000085"/>
    </source>
</evidence>
<dbReference type="SMART" id="SM00448">
    <property type="entry name" value="REC"/>
    <property type="match status" value="1"/>
</dbReference>
<dbReference type="SUPFAM" id="SSF55874">
    <property type="entry name" value="ATPase domain of HSP90 chaperone/DNA topoisomerase II/histidine kinase"/>
    <property type="match status" value="1"/>
</dbReference>
<keyword evidence="7" id="KW-0812">Transmembrane</keyword>
<dbReference type="EMBL" id="UHJL01000002">
    <property type="protein sequence ID" value="SUQ24235.1"/>
    <property type="molecule type" value="Genomic_DNA"/>
</dbReference>
<protein>
    <recommendedName>
        <fullName evidence="2">histidine kinase</fullName>
        <ecNumber evidence="2">2.7.13.3</ecNumber>
    </recommendedName>
</protein>
<evidence type="ECO:0000313" key="11">
    <source>
        <dbReference type="Proteomes" id="UP000255423"/>
    </source>
</evidence>
<proteinExistence type="predicted"/>
<feature type="transmembrane region" description="Helical" evidence="7">
    <location>
        <begin position="319"/>
        <end position="343"/>
    </location>
</feature>
<dbReference type="CDD" id="cd17546">
    <property type="entry name" value="REC_hyHK_CKI1_RcsC-like"/>
    <property type="match status" value="1"/>
</dbReference>
<dbReference type="InterPro" id="IPR001638">
    <property type="entry name" value="Solute-binding_3/MltF_N"/>
</dbReference>
<evidence type="ECO:0000256" key="3">
    <source>
        <dbReference type="ARBA" id="ARBA00022553"/>
    </source>
</evidence>
<evidence type="ECO:0000256" key="5">
    <source>
        <dbReference type="ARBA" id="ARBA00022777"/>
    </source>
</evidence>
<evidence type="ECO:0000256" key="4">
    <source>
        <dbReference type="ARBA" id="ARBA00022679"/>
    </source>
</evidence>
<dbReference type="Pfam" id="PF02518">
    <property type="entry name" value="HATPase_c"/>
    <property type="match status" value="1"/>
</dbReference>
<dbReference type="Gene3D" id="3.30.565.10">
    <property type="entry name" value="Histidine kinase-like ATPase, C-terminal domain"/>
    <property type="match status" value="1"/>
</dbReference>
<keyword evidence="7" id="KW-0472">Membrane</keyword>
<dbReference type="InterPro" id="IPR011006">
    <property type="entry name" value="CheY-like_superfamily"/>
</dbReference>
<dbReference type="PROSITE" id="PS50109">
    <property type="entry name" value="HIS_KIN"/>
    <property type="match status" value="1"/>
</dbReference>
<dbReference type="SMART" id="SM00388">
    <property type="entry name" value="HisKA"/>
    <property type="match status" value="1"/>
</dbReference>
<dbReference type="Pfam" id="PF00512">
    <property type="entry name" value="HisKA"/>
    <property type="match status" value="1"/>
</dbReference>
<name>A0A380S534_FIBSU</name>
<dbReference type="Pfam" id="PF00497">
    <property type="entry name" value="SBP_bac_3"/>
    <property type="match status" value="1"/>
</dbReference>
<dbReference type="InterPro" id="IPR036890">
    <property type="entry name" value="HATPase_C_sf"/>
</dbReference>
<reference evidence="10 11" key="1">
    <citation type="submission" date="2017-08" db="EMBL/GenBank/DDBJ databases">
        <authorList>
            <person name="de Groot N.N."/>
        </authorList>
    </citation>
    <scope>NUCLEOTIDE SEQUENCE [LARGE SCALE GENOMIC DNA]</scope>
    <source>
        <strain evidence="10 11">HM2</strain>
    </source>
</reference>
<dbReference type="CDD" id="cd00082">
    <property type="entry name" value="HisKA"/>
    <property type="match status" value="1"/>
</dbReference>
<sequence>MLAKKWMFLFFLLLGGVAYAGPLNVKVGFFAYSGYHEMSPKGEKSGYDYEMYRGLSRYANLNFQFVGFDKSWDDMLKMLENGEIDMVSPATRTKELEERFTFSRPVGLYPDYIILRKSDSSLLAEIDQAIREMDLTEPAWKNQLYRKHFGEDALDVSALSARELAFLQDFRSKDKMLKVTVRDAVFPYAYIDQGVPRGILLDIFAEVALRNGLKYEFVKTYDTKKPLIVLDGSYGMKGGDESWVFTPQYLHEQVLAGYDSLLYGMRVAVPREYPRELASILTKGILSIPPNVVRAKITKYAGFRMPDYAGELMHEQSRIAVIFGSILGLLGIVLVGSLVWIAFRRKLKNREDELDSRLREANAFAAEAKEAKSKFLLNMSHDIRTPMNAIIGYTERAERHIDNRADILDALRKIRMSGGYLLQLIEEVLDMAKIESGQITLKERMVNLTSYMAELCESCEPMMKQKNISFIWEFSEVKNKFVMANVNALRQILYNIISNSQKFTTYGGRVMFTIEERPCQVDGYAVFDFEISDNGLGMSHAFLEHIYDEFAREQSSTQSGVMGTGLGMAIVKRLADMMGAEIDIQSEIGLGTTVHVRTQFKIATENDVDPVTVNTAYDEDCLKEKRILLVEDNEFNREIAQDLLHDHQMIVEVAENGLEAVTKVRDHAPDYYDCILMDVQMPVMDGYEATRAIRKTYPHAHIPIIALSANAFEEDRQKSLAAGMDEHLAKPFVVAKVLSTMCSLMQRKVNVA</sequence>
<dbReference type="SUPFAM" id="SSF47384">
    <property type="entry name" value="Homodimeric domain of signal transducing histidine kinase"/>
    <property type="match status" value="1"/>
</dbReference>
<organism evidence="10 11">
    <name type="scientific">Fibrobacter succinogenes</name>
    <name type="common">Bacteroides succinogenes</name>
    <dbReference type="NCBI Taxonomy" id="833"/>
    <lineage>
        <taxon>Bacteria</taxon>
        <taxon>Pseudomonadati</taxon>
        <taxon>Fibrobacterota</taxon>
        <taxon>Fibrobacteria</taxon>
        <taxon>Fibrobacterales</taxon>
        <taxon>Fibrobacteraceae</taxon>
        <taxon>Fibrobacter</taxon>
    </lineage>
</organism>
<dbReference type="PRINTS" id="PR00344">
    <property type="entry name" value="BCTRLSENSOR"/>
</dbReference>
<feature type="modified residue" description="4-aspartylphosphate" evidence="6">
    <location>
        <position position="678"/>
    </location>
</feature>
<dbReference type="SMART" id="SM00387">
    <property type="entry name" value="HATPase_c"/>
    <property type="match status" value="1"/>
</dbReference>
<dbReference type="SUPFAM" id="SSF53850">
    <property type="entry name" value="Periplasmic binding protein-like II"/>
    <property type="match status" value="1"/>
</dbReference>
<feature type="domain" description="Response regulatory" evidence="9">
    <location>
        <begin position="626"/>
        <end position="745"/>
    </location>
</feature>
<dbReference type="GO" id="GO:0000155">
    <property type="term" value="F:phosphorelay sensor kinase activity"/>
    <property type="evidence" value="ECO:0007669"/>
    <property type="project" value="InterPro"/>
</dbReference>
<dbReference type="EC" id="2.7.13.3" evidence="2"/>
<dbReference type="Gene3D" id="1.10.287.130">
    <property type="match status" value="1"/>
</dbReference>
<dbReference type="InterPro" id="IPR005467">
    <property type="entry name" value="His_kinase_dom"/>
</dbReference>
<dbReference type="PROSITE" id="PS50110">
    <property type="entry name" value="RESPONSE_REGULATORY"/>
    <property type="match status" value="1"/>
</dbReference>